<accession>A0A6P1E240</accession>
<sequence length="568" mass="61796">MIPTPLESDQVFTTGVRVTPDILPYDGTSCPDAADAPIWVPNAGAAVDHNWAYVPAPSGYADAVVIAGPPSFRGPHPGVARLRNVGPWGFELRFQEWDYLARDFGDNYHHVEDIPFLVLEPGRHRLSDGSLWEVGTFALGGTAAWTGMPFTTPFSEAPKLFLTVQTTQEDQAVSVRARNVTESGFEAALFEEEALNDGHATEIVGYLAISSPSGSGLLDLRDEQAPYLLQTLAGNGHWVPAVSQRLKLEEETSRDGEVDHTDETLHLLALGRQLFAQQVSFNDSDTTALRRLEPTGDAQLEWGLLRGVDHGWQVLPFAKHYLDPVVIAKPVSSADGDPGVMRLTDVSGDFARLRYQEWDYLDGAHRPEDVFFMVAEATRPITGPHNLGGLTIEARKLATSALARAGEWSGVTFSANLAPDGLIPPAVFASILSSNDSDAVTTRIDNLGVWGFDLAMDEQKTKRDGHLPERISWIAAQAGQGITSEGLQIDVFFQSLDDAPRSLSYPRPTCNLHPTVLGDVVSSVELDPVFLRYANPTNTQIELGLTEETSDEGDPFHAPEDVGILIAE</sequence>
<organism evidence="1 2">
    <name type="scientific">Thiorhodococcus mannitoliphagus</name>
    <dbReference type="NCBI Taxonomy" id="329406"/>
    <lineage>
        <taxon>Bacteria</taxon>
        <taxon>Pseudomonadati</taxon>
        <taxon>Pseudomonadota</taxon>
        <taxon>Gammaproteobacteria</taxon>
        <taxon>Chromatiales</taxon>
        <taxon>Chromatiaceae</taxon>
        <taxon>Thiorhodococcus</taxon>
    </lineage>
</organism>
<protein>
    <submittedName>
        <fullName evidence="1">Uncharacterized protein</fullName>
    </submittedName>
</protein>
<name>A0A6P1E240_9GAMM</name>
<reference evidence="1 2" key="2">
    <citation type="submission" date="2020-02" db="EMBL/GenBank/DDBJ databases">
        <title>Genome sequences of Thiorhodococcus mannitoliphagus and Thiorhodococcus minor, purple sulfur photosynthetic bacteria in the gammaproteobacterial family, Chromatiaceae.</title>
        <authorList>
            <person name="Aviles F.A."/>
            <person name="Meyer T.E."/>
            <person name="Kyndt J.A."/>
        </authorList>
    </citation>
    <scope>NUCLEOTIDE SEQUENCE [LARGE SCALE GENOMIC DNA]</scope>
    <source>
        <strain evidence="1 2">DSM 18266</strain>
    </source>
</reference>
<dbReference type="EMBL" id="JAAIJR010000068">
    <property type="protein sequence ID" value="NEX21765.1"/>
    <property type="molecule type" value="Genomic_DNA"/>
</dbReference>
<dbReference type="RefSeq" id="WP_164654869.1">
    <property type="nucleotide sequence ID" value="NZ_JAAIJR010000068.1"/>
</dbReference>
<dbReference type="AlphaFoldDB" id="A0A6P1E240"/>
<dbReference type="InterPro" id="IPR037221">
    <property type="entry name" value="H-type_lectin_dom_sf"/>
</dbReference>
<evidence type="ECO:0000313" key="1">
    <source>
        <dbReference type="EMBL" id="NEX21765.1"/>
    </source>
</evidence>
<proteinExistence type="predicted"/>
<evidence type="ECO:0000313" key="2">
    <source>
        <dbReference type="Proteomes" id="UP000471640"/>
    </source>
</evidence>
<comment type="caution">
    <text evidence="1">The sequence shown here is derived from an EMBL/GenBank/DDBJ whole genome shotgun (WGS) entry which is preliminary data.</text>
</comment>
<keyword evidence="2" id="KW-1185">Reference proteome</keyword>
<dbReference type="Gene3D" id="2.60.40.2080">
    <property type="match status" value="1"/>
</dbReference>
<reference evidence="2" key="1">
    <citation type="journal article" date="2020" name="Microbiol. Resour. Announc.">
        <title>Draft Genome Sequences of Thiorhodococcus mannitoliphagus and Thiorhodococcus minor, Purple Sulfur Photosynthetic Bacteria in the Gammaproteobacterial Family Chromatiaceae.</title>
        <authorList>
            <person name="Aviles F.A."/>
            <person name="Meyer T.E."/>
            <person name="Kyndt J.A."/>
        </authorList>
    </citation>
    <scope>NUCLEOTIDE SEQUENCE [LARGE SCALE GENOMIC DNA]</scope>
    <source>
        <strain evidence="2">DSM 18266</strain>
    </source>
</reference>
<dbReference type="Proteomes" id="UP000471640">
    <property type="component" value="Unassembled WGS sequence"/>
</dbReference>
<gene>
    <name evidence="1" type="ORF">G3480_15835</name>
</gene>